<protein>
    <submittedName>
        <fullName evidence="2">Ribulose-bisphosphate carboxylase</fullName>
    </submittedName>
</protein>
<dbReference type="WBParaSite" id="nRc.2.0.1.t02291-RA">
    <property type="protein sequence ID" value="nRc.2.0.1.t02291-RA"/>
    <property type="gene ID" value="nRc.2.0.1.g02291"/>
</dbReference>
<name>A0A915HL80_ROMCU</name>
<sequence>MEYPIQTAIANITNDYDYKVEYIRGKDDACADFLSPKDYQEKLPTLSTKELASRIFCPQF</sequence>
<keyword evidence="1" id="KW-1185">Reference proteome</keyword>
<accession>A0A915HL80</accession>
<dbReference type="Proteomes" id="UP000887565">
    <property type="component" value="Unplaced"/>
</dbReference>
<evidence type="ECO:0000313" key="1">
    <source>
        <dbReference type="Proteomes" id="UP000887565"/>
    </source>
</evidence>
<reference evidence="2" key="1">
    <citation type="submission" date="2022-11" db="UniProtKB">
        <authorList>
            <consortium name="WormBaseParasite"/>
        </authorList>
    </citation>
    <scope>IDENTIFICATION</scope>
</reference>
<evidence type="ECO:0000313" key="2">
    <source>
        <dbReference type="WBParaSite" id="nRc.2.0.1.t02291-RA"/>
    </source>
</evidence>
<organism evidence="1 2">
    <name type="scientific">Romanomermis culicivorax</name>
    <name type="common">Nematode worm</name>
    <dbReference type="NCBI Taxonomy" id="13658"/>
    <lineage>
        <taxon>Eukaryota</taxon>
        <taxon>Metazoa</taxon>
        <taxon>Ecdysozoa</taxon>
        <taxon>Nematoda</taxon>
        <taxon>Enoplea</taxon>
        <taxon>Dorylaimia</taxon>
        <taxon>Mermithida</taxon>
        <taxon>Mermithoidea</taxon>
        <taxon>Mermithidae</taxon>
        <taxon>Romanomermis</taxon>
    </lineage>
</organism>
<proteinExistence type="predicted"/>
<dbReference type="AlphaFoldDB" id="A0A915HL80"/>